<feature type="transmembrane region" description="Helical" evidence="6">
    <location>
        <begin position="262"/>
        <end position="280"/>
    </location>
</feature>
<evidence type="ECO:0000256" key="5">
    <source>
        <dbReference type="SAM" id="MobiDB-lite"/>
    </source>
</evidence>
<feature type="region of interest" description="Disordered" evidence="5">
    <location>
        <begin position="285"/>
        <end position="309"/>
    </location>
</feature>
<dbReference type="SUPFAM" id="SSF103473">
    <property type="entry name" value="MFS general substrate transporter"/>
    <property type="match status" value="1"/>
</dbReference>
<dbReference type="GO" id="GO:0005886">
    <property type="term" value="C:plasma membrane"/>
    <property type="evidence" value="ECO:0007669"/>
    <property type="project" value="TreeGrafter"/>
</dbReference>
<protein>
    <recommendedName>
        <fullName evidence="9">MFS general substrate transporter</fullName>
    </recommendedName>
</protein>
<organism evidence="7 8">
    <name type="scientific">Didymosphaeria variabile</name>
    <dbReference type="NCBI Taxonomy" id="1932322"/>
    <lineage>
        <taxon>Eukaryota</taxon>
        <taxon>Fungi</taxon>
        <taxon>Dikarya</taxon>
        <taxon>Ascomycota</taxon>
        <taxon>Pezizomycotina</taxon>
        <taxon>Dothideomycetes</taxon>
        <taxon>Pleosporomycetidae</taxon>
        <taxon>Pleosporales</taxon>
        <taxon>Massarineae</taxon>
        <taxon>Didymosphaeriaceae</taxon>
        <taxon>Didymosphaeria</taxon>
    </lineage>
</organism>
<evidence type="ECO:0000256" key="4">
    <source>
        <dbReference type="ARBA" id="ARBA00023136"/>
    </source>
</evidence>
<keyword evidence="8" id="KW-1185">Reference proteome</keyword>
<feature type="transmembrane region" description="Helical" evidence="6">
    <location>
        <begin position="188"/>
        <end position="207"/>
    </location>
</feature>
<dbReference type="AlphaFoldDB" id="A0A9W9CCG3"/>
<keyword evidence="4 6" id="KW-0472">Membrane</keyword>
<feature type="transmembrane region" description="Helical" evidence="6">
    <location>
        <begin position="66"/>
        <end position="86"/>
    </location>
</feature>
<name>A0A9W9CCG3_9PLEO</name>
<keyword evidence="3 6" id="KW-1133">Transmembrane helix</keyword>
<evidence type="ECO:0000313" key="7">
    <source>
        <dbReference type="EMBL" id="KAJ4354473.1"/>
    </source>
</evidence>
<comment type="caution">
    <text evidence="7">The sequence shown here is derived from an EMBL/GenBank/DDBJ whole genome shotgun (WGS) entry which is preliminary data.</text>
</comment>
<feature type="transmembrane region" description="Helical" evidence="6">
    <location>
        <begin position="155"/>
        <end position="176"/>
    </location>
</feature>
<feature type="transmembrane region" description="Helical" evidence="6">
    <location>
        <begin position="36"/>
        <end position="54"/>
    </location>
</feature>
<dbReference type="Proteomes" id="UP001140513">
    <property type="component" value="Unassembled WGS sequence"/>
</dbReference>
<dbReference type="GeneID" id="80909740"/>
<feature type="transmembrane region" description="Helical" evidence="6">
    <location>
        <begin position="125"/>
        <end position="143"/>
    </location>
</feature>
<sequence length="309" mass="33207">MRKATPSDTDQSITRKIDNTSNDVQAQEDNKPTFDLKIILLLTSVFLCVFLVGLDRTIVSTGLMSAIMGVATVTGPLIVYYLPLWFQSVKHVSAVSSGIRLLPLMLSTIVGAISGGIINQKIGYYTPLAIMGACLMSIGAGLLTTLQVDTGASKWIGYQVLYGLGVGYCFQSPMLAAQTVLPKQEVPMGLALILFGQLLGASIFVSVGENVLSNQLLQRLSWIPGFDRAVITSGGATTFLDALPAEYHETALVRYNESLRKVFQIGLIIACLAVLGVASLEWKSVKKPQEGASKEQDRKEGDEAEKTSA</sequence>
<feature type="compositionally biased region" description="Polar residues" evidence="5">
    <location>
        <begin position="1"/>
        <end position="12"/>
    </location>
</feature>
<dbReference type="OrthoDB" id="10021397at2759"/>
<evidence type="ECO:0000256" key="1">
    <source>
        <dbReference type="ARBA" id="ARBA00004141"/>
    </source>
</evidence>
<dbReference type="Gene3D" id="1.20.1250.20">
    <property type="entry name" value="MFS general substrate transporter like domains"/>
    <property type="match status" value="1"/>
</dbReference>
<evidence type="ECO:0000256" key="3">
    <source>
        <dbReference type="ARBA" id="ARBA00022989"/>
    </source>
</evidence>
<gene>
    <name evidence="7" type="ORF">N0V89_006210</name>
</gene>
<evidence type="ECO:0008006" key="9">
    <source>
        <dbReference type="Google" id="ProtNLM"/>
    </source>
</evidence>
<accession>A0A9W9CCG3</accession>
<proteinExistence type="predicted"/>
<reference evidence="7" key="1">
    <citation type="submission" date="2022-10" db="EMBL/GenBank/DDBJ databases">
        <title>Tapping the CABI collections for fungal endophytes: first genome assemblies for Collariella, Neodidymelliopsis, Ascochyta clinopodiicola, Didymella pomorum, Didymosphaeria variabile, Neocosmospora piperis and Neocucurbitaria cava.</title>
        <authorList>
            <person name="Hill R."/>
        </authorList>
    </citation>
    <scope>NUCLEOTIDE SEQUENCE</scope>
    <source>
        <strain evidence="7">IMI 356815</strain>
    </source>
</reference>
<dbReference type="PANTHER" id="PTHR23501:SF153">
    <property type="entry name" value="AFLATOXIN EFFLUX PUMP, PUTATIVE-RELATED"/>
    <property type="match status" value="1"/>
</dbReference>
<dbReference type="PANTHER" id="PTHR23501">
    <property type="entry name" value="MAJOR FACILITATOR SUPERFAMILY"/>
    <property type="match status" value="1"/>
</dbReference>
<comment type="subcellular location">
    <subcellularLocation>
        <location evidence="1">Membrane</location>
        <topology evidence="1">Multi-pass membrane protein</topology>
    </subcellularLocation>
</comment>
<evidence type="ECO:0000256" key="6">
    <source>
        <dbReference type="SAM" id="Phobius"/>
    </source>
</evidence>
<dbReference type="InterPro" id="IPR011701">
    <property type="entry name" value="MFS"/>
</dbReference>
<dbReference type="RefSeq" id="XP_056072247.1">
    <property type="nucleotide sequence ID" value="XM_056214980.1"/>
</dbReference>
<dbReference type="EMBL" id="JAPEUX010000004">
    <property type="protein sequence ID" value="KAJ4354473.1"/>
    <property type="molecule type" value="Genomic_DNA"/>
</dbReference>
<dbReference type="InterPro" id="IPR036259">
    <property type="entry name" value="MFS_trans_sf"/>
</dbReference>
<dbReference type="Pfam" id="PF07690">
    <property type="entry name" value="MFS_1"/>
    <property type="match status" value="1"/>
</dbReference>
<evidence type="ECO:0000313" key="8">
    <source>
        <dbReference type="Proteomes" id="UP001140513"/>
    </source>
</evidence>
<keyword evidence="2 6" id="KW-0812">Transmembrane</keyword>
<feature type="transmembrane region" description="Helical" evidence="6">
    <location>
        <begin position="98"/>
        <end position="118"/>
    </location>
</feature>
<dbReference type="GO" id="GO:0022857">
    <property type="term" value="F:transmembrane transporter activity"/>
    <property type="evidence" value="ECO:0007669"/>
    <property type="project" value="InterPro"/>
</dbReference>
<dbReference type="FunFam" id="1.20.1250.20:FF:000196">
    <property type="entry name" value="MFS toxin efflux pump (AflT)"/>
    <property type="match status" value="1"/>
</dbReference>
<evidence type="ECO:0000256" key="2">
    <source>
        <dbReference type="ARBA" id="ARBA00022692"/>
    </source>
</evidence>
<feature type="region of interest" description="Disordered" evidence="5">
    <location>
        <begin position="1"/>
        <end position="24"/>
    </location>
</feature>